<accession>A0A2A6E416</accession>
<comment type="caution">
    <text evidence="4">The sequence shown here is derived from an EMBL/GenBank/DDBJ whole genome shotgun (WGS) entry which is preliminary data.</text>
</comment>
<feature type="domain" description="DnaD N-terminal" evidence="3">
    <location>
        <begin position="25"/>
        <end position="122"/>
    </location>
</feature>
<dbReference type="Pfam" id="PF07261">
    <property type="entry name" value="DnaB_2"/>
    <property type="match status" value="1"/>
</dbReference>
<dbReference type="Gene3D" id="1.10.10.630">
    <property type="entry name" value="DnaD domain-like"/>
    <property type="match status" value="1"/>
</dbReference>
<dbReference type="Pfam" id="PF21984">
    <property type="entry name" value="DnaD_N"/>
    <property type="match status" value="1"/>
</dbReference>
<gene>
    <name evidence="4" type="ORF">BLM47_00640</name>
</gene>
<dbReference type="AlphaFoldDB" id="A0A2A6E416"/>
<evidence type="ECO:0000313" key="4">
    <source>
        <dbReference type="EMBL" id="PDO11662.1"/>
    </source>
</evidence>
<dbReference type="NCBIfam" id="TIGR01446">
    <property type="entry name" value="DnaD_dom"/>
    <property type="match status" value="1"/>
</dbReference>
<dbReference type="EMBL" id="MOXJ01000001">
    <property type="protein sequence ID" value="PDO11662.1"/>
    <property type="molecule type" value="Genomic_DNA"/>
</dbReference>
<evidence type="ECO:0000259" key="2">
    <source>
        <dbReference type="Pfam" id="PF07261"/>
    </source>
</evidence>
<dbReference type="InterPro" id="IPR053843">
    <property type="entry name" value="DnaD_N"/>
</dbReference>
<sequence length="232" mass="26504">MEVRTHSGRYEDGLAAGWLDKTVTIPAAVFKAYRRLRLSELDVMVLLHLLVFRTVDGVEFPTPEQLTGRLSAGPDEVMASLERLVKEGLVEIEQRLDPERDVHYEVYRIEPFFRKIAALEAHETGKDDKAPDRPAGIGSAAAPSAKAADDLFTVFEKEFGRPLSPMECETIVQWLDEDRYPEPLIRAALKEAVFAGKVYFKYIDRILLEWARNRVQTVEQAKEYARRFHGQK</sequence>
<dbReference type="InterPro" id="IPR034829">
    <property type="entry name" value="DnaD-like_sf"/>
</dbReference>
<dbReference type="SUPFAM" id="SSF158499">
    <property type="entry name" value="DnaD domain-like"/>
    <property type="match status" value="1"/>
</dbReference>
<dbReference type="Proteomes" id="UP000243688">
    <property type="component" value="Unassembled WGS sequence"/>
</dbReference>
<comment type="similarity">
    <text evidence="1">Belongs to the DnaB/DnaD family.</text>
</comment>
<name>A0A2A6E416_9BACL</name>
<dbReference type="Gene3D" id="1.10.10.10">
    <property type="entry name" value="Winged helix-like DNA-binding domain superfamily/Winged helix DNA-binding domain"/>
    <property type="match status" value="1"/>
</dbReference>
<dbReference type="PANTHER" id="PTHR37293">
    <property type="entry name" value="PHAGE REPLICATION PROTEIN-RELATED"/>
    <property type="match status" value="1"/>
</dbReference>
<evidence type="ECO:0000259" key="3">
    <source>
        <dbReference type="Pfam" id="PF21984"/>
    </source>
</evidence>
<organism evidence="4 5">
    <name type="scientific">Candidatus Reconcilbacillus cellulovorans</name>
    <dbReference type="NCBI Taxonomy" id="1906605"/>
    <lineage>
        <taxon>Bacteria</taxon>
        <taxon>Bacillati</taxon>
        <taxon>Bacillota</taxon>
        <taxon>Bacilli</taxon>
        <taxon>Bacillales</taxon>
        <taxon>Paenibacillaceae</taxon>
        <taxon>Candidatus Reconcilbacillus</taxon>
    </lineage>
</organism>
<evidence type="ECO:0000313" key="5">
    <source>
        <dbReference type="Proteomes" id="UP000243688"/>
    </source>
</evidence>
<dbReference type="PANTHER" id="PTHR37293:SF6">
    <property type="entry name" value="DNA REPLICATION PROTEIN DNAD"/>
    <property type="match status" value="1"/>
</dbReference>
<feature type="domain" description="DnaB/C C-terminal" evidence="2">
    <location>
        <begin position="152"/>
        <end position="224"/>
    </location>
</feature>
<dbReference type="InterPro" id="IPR036388">
    <property type="entry name" value="WH-like_DNA-bd_sf"/>
</dbReference>
<dbReference type="InterPro" id="IPR006343">
    <property type="entry name" value="DnaB/C_C"/>
</dbReference>
<protein>
    <submittedName>
        <fullName evidence="4">Uncharacterized protein</fullName>
    </submittedName>
</protein>
<evidence type="ECO:0000256" key="1">
    <source>
        <dbReference type="ARBA" id="ARBA00093462"/>
    </source>
</evidence>
<dbReference type="InterPro" id="IPR053162">
    <property type="entry name" value="DnaD"/>
</dbReference>
<reference evidence="4 5" key="1">
    <citation type="submission" date="2016-12" db="EMBL/GenBank/DDBJ databases">
        <title>Candidatus Reconcilibacillus cellulovorans genome.</title>
        <authorList>
            <person name="Kolinko S."/>
            <person name="Wu Y.-W."/>
            <person name="Tachea F."/>
            <person name="Denzel E."/>
            <person name="Hiras J."/>
            <person name="Baecker N."/>
            <person name="Chan L.J."/>
            <person name="Eichorst S.A."/>
            <person name="Frey D."/>
            <person name="Adams P.D."/>
            <person name="Pray T."/>
            <person name="Tanjore D."/>
            <person name="Petzold C.J."/>
            <person name="Gladden J.M."/>
            <person name="Simmons B.A."/>
            <person name="Singer S.W."/>
        </authorList>
    </citation>
    <scope>NUCLEOTIDE SEQUENCE [LARGE SCALE GENOMIC DNA]</scope>
    <source>
        <strain evidence="4">JTherm</strain>
    </source>
</reference>
<proteinExistence type="inferred from homology"/>